<dbReference type="GO" id="GO:0003723">
    <property type="term" value="F:RNA binding"/>
    <property type="evidence" value="ECO:0007669"/>
    <property type="project" value="UniProtKB-UniRule"/>
</dbReference>
<dbReference type="AlphaFoldDB" id="A0A3D8P4V1"/>
<evidence type="ECO:0000256" key="7">
    <source>
        <dbReference type="ARBA" id="ARBA00022833"/>
    </source>
</evidence>
<comment type="caution">
    <text evidence="15">The sequence shown here is derived from an EMBL/GenBank/DDBJ whole genome shotgun (WGS) entry which is preliminary data.</text>
</comment>
<evidence type="ECO:0000256" key="11">
    <source>
        <dbReference type="PIRSR" id="PIRSR004803-1"/>
    </source>
</evidence>
<dbReference type="GO" id="GO:0008270">
    <property type="term" value="F:zinc ion binding"/>
    <property type="evidence" value="ECO:0007669"/>
    <property type="project" value="InterPro"/>
</dbReference>
<feature type="binding site" evidence="13">
    <location>
        <position position="88"/>
    </location>
    <ligand>
        <name>Zn(2+)</name>
        <dbReference type="ChEBI" id="CHEBI:29105"/>
        <label>1</label>
        <note>catalytic</note>
    </ligand>
</feature>
<feature type="binding site" evidence="13">
    <location>
        <position position="58"/>
    </location>
    <ligand>
        <name>Ca(2+)</name>
        <dbReference type="ChEBI" id="CHEBI:29108"/>
    </ligand>
</feature>
<feature type="binding site" evidence="12">
    <location>
        <begin position="242"/>
        <end position="244"/>
    </location>
    <ligand>
        <name>substrate</name>
    </ligand>
</feature>
<dbReference type="RefSeq" id="WP_115792848.1">
    <property type="nucleotide sequence ID" value="NZ_QSLN01000009.1"/>
</dbReference>
<dbReference type="Gene3D" id="3.10.20.580">
    <property type="match status" value="1"/>
</dbReference>
<dbReference type="HAMAP" id="MF_01491">
    <property type="entry name" value="RNase_J_bact"/>
    <property type="match status" value="1"/>
</dbReference>
<sequence>MNAKEGRRWRNFLRNGKLQIIPLGGLGEIGKNCLAVRCGNDIVVIDCGLMFPEEELLGIDVVIPDVSYLVENRQMVRGIILTHGHEDHIGALPYVLPQLNVPVYGTRLTLGLLEGKLEEQLPGFKADLRVVRPRDVVECGCFKVEFIRVSHSIPDAVAVALHTPLGVVLHTGDFKVDHTPVDGELIDFHRLAQLGEKGVLVLLSDSTNAEHPGYTMSERVVGETFEEVFRRSRGRVIIATFATNIHRVQQAILVAQRYGRKVAVAGRSMVNVVSIAHKLGYLNLPQGVMVELEEANRLPRHQVAILTTGSQGEPMSALTRMATGEFKQLEIIPGDTIIISAVPIPGNEKLVARVVDQLFKRGAMVLYEAVSAVHVSGHPCQEELKLMINLTRPRYFIPVHGEYRMLIRHAELARELGLRPENIFVAENGQIIEITPKGGRFAGRVAAGRVLVDGLGVGDVGNIVLRDRKQLAQDGILIVVVALSQETGQVVAGPDVISRGFVYVREAEALMEEVKAQVRAILDRCIERKSLEWATIKSEVRETLSRFLYERTRRRPMILPIIMGV</sequence>
<evidence type="ECO:0000256" key="2">
    <source>
        <dbReference type="ARBA" id="ARBA00022490"/>
    </source>
</evidence>
<evidence type="ECO:0000256" key="6">
    <source>
        <dbReference type="ARBA" id="ARBA00022801"/>
    </source>
</evidence>
<dbReference type="CDD" id="cd07714">
    <property type="entry name" value="RNaseJ_MBL-fold"/>
    <property type="match status" value="1"/>
</dbReference>
<evidence type="ECO:0000313" key="15">
    <source>
        <dbReference type="EMBL" id="RDV82559.1"/>
    </source>
</evidence>
<evidence type="ECO:0000256" key="10">
    <source>
        <dbReference type="HAMAP-Rule" id="MF_01491"/>
    </source>
</evidence>
<dbReference type="Pfam" id="PF17770">
    <property type="entry name" value="RNase_J_C"/>
    <property type="match status" value="1"/>
</dbReference>
<evidence type="ECO:0000256" key="8">
    <source>
        <dbReference type="ARBA" id="ARBA00022839"/>
    </source>
</evidence>
<keyword evidence="6 10" id="KW-0378">Hydrolase</keyword>
<dbReference type="SMART" id="SM00849">
    <property type="entry name" value="Lactamase_B"/>
    <property type="match status" value="1"/>
</dbReference>
<comment type="cofactor">
    <cofactor evidence="13">
        <name>Zn(2+)</name>
        <dbReference type="ChEBI" id="CHEBI:29105"/>
    </cofactor>
    <text evidence="13">Binds 2 Zn(2+) ions per subunit. It is not clear if Zn(2+) or Mg(2+) is physiologically important.</text>
</comment>
<feature type="domain" description="Metallo-beta-lactamase" evidence="14">
    <location>
        <begin position="30"/>
        <end position="225"/>
    </location>
</feature>
<dbReference type="GO" id="GO:0004534">
    <property type="term" value="F:5'-3' RNA exonuclease activity"/>
    <property type="evidence" value="ECO:0007669"/>
    <property type="project" value="UniProtKB-UniRule"/>
</dbReference>
<dbReference type="InterPro" id="IPR041636">
    <property type="entry name" value="RNase_J_C"/>
</dbReference>
<feature type="active site" description="Proton donor" evidence="11">
    <location>
        <position position="205"/>
    </location>
</feature>
<evidence type="ECO:0000256" key="9">
    <source>
        <dbReference type="ARBA" id="ARBA00022884"/>
    </source>
</evidence>
<dbReference type="EC" id="3.1.-.-" evidence="10"/>
<dbReference type="InterPro" id="IPR030854">
    <property type="entry name" value="RNase_J_bac"/>
</dbReference>
<dbReference type="Pfam" id="PF00753">
    <property type="entry name" value="Lactamase_B"/>
    <property type="match status" value="1"/>
</dbReference>
<dbReference type="FunFam" id="3.10.20.580:FF:000001">
    <property type="entry name" value="Ribonuclease J"/>
    <property type="match status" value="1"/>
</dbReference>
<proteinExistence type="inferred from homology"/>
<keyword evidence="16" id="KW-1185">Reference proteome</keyword>
<feature type="binding site" evidence="13">
    <location>
        <position position="400"/>
    </location>
    <ligand>
        <name>Zn(2+)</name>
        <dbReference type="ChEBI" id="CHEBI:29105"/>
        <label>1</label>
        <note>catalytic</note>
    </ligand>
</feature>
<comment type="cofactor">
    <cofactor evidence="13">
        <name>Ca(2+)</name>
        <dbReference type="ChEBI" id="CHEBI:29108"/>
    </cofactor>
    <text evidence="13">Binds 1 Ca(2+) cation per subunit. Seen in 1 crystal structure, it is not clear if it is physiologically important.</text>
</comment>
<feature type="binding site" evidence="13">
    <location>
        <position position="173"/>
    </location>
    <ligand>
        <name>Zn(2+)</name>
        <dbReference type="ChEBI" id="CHEBI:29105"/>
        <label>1</label>
        <note>catalytic</note>
    </ligand>
</feature>
<dbReference type="GO" id="GO:0005737">
    <property type="term" value="C:cytoplasm"/>
    <property type="evidence" value="ECO:0007669"/>
    <property type="project" value="UniProtKB-SubCell"/>
</dbReference>
<dbReference type="GO" id="GO:0006364">
    <property type="term" value="P:rRNA processing"/>
    <property type="evidence" value="ECO:0007669"/>
    <property type="project" value="UniProtKB-UniRule"/>
</dbReference>
<dbReference type="PANTHER" id="PTHR43694">
    <property type="entry name" value="RIBONUCLEASE J"/>
    <property type="match status" value="1"/>
</dbReference>
<feature type="active site" description="Proton acceptor" evidence="11">
    <location>
        <position position="378"/>
    </location>
</feature>
<dbReference type="Pfam" id="PF22505">
    <property type="entry name" value="RNase_J_b_CASP"/>
    <property type="match status" value="1"/>
</dbReference>
<evidence type="ECO:0000259" key="14">
    <source>
        <dbReference type="SMART" id="SM00849"/>
    </source>
</evidence>
<evidence type="ECO:0000313" key="16">
    <source>
        <dbReference type="Proteomes" id="UP000256329"/>
    </source>
</evidence>
<keyword evidence="8 10" id="KW-0269">Exonuclease</keyword>
<dbReference type="Proteomes" id="UP000256329">
    <property type="component" value="Unassembled WGS sequence"/>
</dbReference>
<feature type="binding site" evidence="13">
    <location>
        <position position="151"/>
    </location>
    <ligand>
        <name>Zn(2+)</name>
        <dbReference type="ChEBI" id="CHEBI:29105"/>
        <label>1</label>
        <note>catalytic</note>
    </ligand>
</feature>
<dbReference type="InterPro" id="IPR036866">
    <property type="entry name" value="RibonucZ/Hydroxyglut_hydro"/>
</dbReference>
<comment type="function">
    <text evidence="10">An RNase that has 5'-3' exonuclease and possibly endonuclease activity. Involved in maturation of rRNA and in some organisms also mRNA maturation and/or decay.</text>
</comment>
<comment type="similarity">
    <text evidence="10">Belongs to the metallo-beta-lactamase superfamily. RNA-metabolizing metallo-beta-lactamase-like family. Bacterial RNase J subfamily.</text>
</comment>
<dbReference type="NCBIfam" id="TIGR00649">
    <property type="entry name" value="MG423"/>
    <property type="match status" value="1"/>
</dbReference>
<evidence type="ECO:0000256" key="4">
    <source>
        <dbReference type="ARBA" id="ARBA00022723"/>
    </source>
</evidence>
<dbReference type="Gene3D" id="3.40.50.10710">
    <property type="entry name" value="Metallo-hydrolase/oxidoreductase"/>
    <property type="match status" value="1"/>
</dbReference>
<keyword evidence="13" id="KW-0106">Calcium</keyword>
<keyword evidence="3 10" id="KW-0540">Nuclease</keyword>
<feature type="binding site" evidence="13">
    <location>
        <position position="87"/>
    </location>
    <ligand>
        <name>Zn(2+)</name>
        <dbReference type="ChEBI" id="CHEBI:29105"/>
        <label>1</label>
        <note>catalytic</note>
    </ligand>
</feature>
<evidence type="ECO:0000256" key="1">
    <source>
        <dbReference type="ARBA" id="ARBA00004496"/>
    </source>
</evidence>
<dbReference type="OrthoDB" id="9758375at2"/>
<accession>A0A3D8P4V1</accession>
<feature type="binding site" evidence="13">
    <location>
        <position position="85"/>
    </location>
    <ligand>
        <name>Zn(2+)</name>
        <dbReference type="ChEBI" id="CHEBI:29105"/>
        <label>1</label>
        <note>catalytic</note>
    </ligand>
</feature>
<organism evidence="15 16">
    <name type="scientific">Ammonifex thiophilus</name>
    <dbReference type="NCBI Taxonomy" id="444093"/>
    <lineage>
        <taxon>Bacteria</taxon>
        <taxon>Bacillati</taxon>
        <taxon>Bacillota</taxon>
        <taxon>Clostridia</taxon>
        <taxon>Thermoanaerobacterales</taxon>
        <taxon>Thermoanaerobacteraceae</taxon>
        <taxon>Ammonifex</taxon>
    </lineage>
</organism>
<dbReference type="EMBL" id="QSLN01000009">
    <property type="protein sequence ID" value="RDV82559.1"/>
    <property type="molecule type" value="Genomic_DNA"/>
</dbReference>
<dbReference type="InterPro" id="IPR011108">
    <property type="entry name" value="RMMBL"/>
</dbReference>
<feature type="binding site" evidence="13">
    <location>
        <position position="453"/>
    </location>
    <ligand>
        <name>Ca(2+)</name>
        <dbReference type="ChEBI" id="CHEBI:29108"/>
    </ligand>
</feature>
<feature type="binding site" evidence="10 12">
    <location>
        <begin position="374"/>
        <end position="378"/>
    </location>
    <ligand>
        <name>substrate</name>
    </ligand>
</feature>
<dbReference type="Gene3D" id="3.60.15.10">
    <property type="entry name" value="Ribonuclease Z/Hydroxyacylglutathione hydrolase-like"/>
    <property type="match status" value="1"/>
</dbReference>
<comment type="subunit">
    <text evidence="10">Homodimer, may be a subunit of the RNA degradosome.</text>
</comment>
<dbReference type="InterPro" id="IPR055132">
    <property type="entry name" value="RNase_J_b_CASP"/>
</dbReference>
<dbReference type="InterPro" id="IPR001279">
    <property type="entry name" value="Metallo-B-lactamas"/>
</dbReference>
<dbReference type="InterPro" id="IPR004613">
    <property type="entry name" value="RNase_J"/>
</dbReference>
<comment type="subcellular location">
    <subcellularLocation>
        <location evidence="1 10">Cytoplasm</location>
    </subcellularLocation>
</comment>
<evidence type="ECO:0000256" key="13">
    <source>
        <dbReference type="PIRSR" id="PIRSR004803-3"/>
    </source>
</evidence>
<feature type="binding site" evidence="13">
    <location>
        <position position="60"/>
    </location>
    <ligand>
        <name>Ca(2+)</name>
        <dbReference type="ChEBI" id="CHEBI:29108"/>
    </ligand>
</feature>
<reference evidence="15 16" key="1">
    <citation type="submission" date="2018-08" db="EMBL/GenBank/DDBJ databases">
        <title>Form III RuBisCO-mediated autotrophy in Thermodesulfobium bacteria.</title>
        <authorList>
            <person name="Toshchakov S.V."/>
            <person name="Kublanov I.V."/>
            <person name="Frolov E."/>
            <person name="Bonch-Osmolovskaya E.A."/>
            <person name="Tourova T.P."/>
            <person name="Chernych N.A."/>
            <person name="Lebedinsky A.V."/>
        </authorList>
    </citation>
    <scope>NUCLEOTIDE SEQUENCE [LARGE SCALE GENOMIC DNA]</scope>
    <source>
        <strain evidence="15 16">SR</strain>
    </source>
</reference>
<keyword evidence="4 13" id="KW-0479">Metal-binding</keyword>
<name>A0A3D8P4V1_9THEO</name>
<keyword evidence="7 13" id="KW-0862">Zinc</keyword>
<protein>
    <recommendedName>
        <fullName evidence="10">Ribonuclease J</fullName>
        <shortName evidence="10">RNase J</shortName>
        <ecNumber evidence="10">3.1.-.-</ecNumber>
    </recommendedName>
</protein>
<feature type="binding site" evidence="13">
    <location>
        <position position="83"/>
    </location>
    <ligand>
        <name>Zn(2+)</name>
        <dbReference type="ChEBI" id="CHEBI:29105"/>
        <label>1</label>
        <note>catalytic</note>
    </ligand>
</feature>
<dbReference type="SUPFAM" id="SSF56281">
    <property type="entry name" value="Metallo-hydrolase/oxidoreductase"/>
    <property type="match status" value="1"/>
</dbReference>
<gene>
    <name evidence="10" type="primary">rnj</name>
    <name evidence="15" type="ORF">DXX99_07050</name>
</gene>
<keyword evidence="5 10" id="KW-0255">Endonuclease</keyword>
<dbReference type="PANTHER" id="PTHR43694:SF1">
    <property type="entry name" value="RIBONUCLEASE J"/>
    <property type="match status" value="1"/>
</dbReference>
<keyword evidence="10" id="KW-0698">rRNA processing</keyword>
<keyword evidence="9 10" id="KW-0694">RNA-binding</keyword>
<dbReference type="PIRSF" id="PIRSF004803">
    <property type="entry name" value="RnjA"/>
    <property type="match status" value="1"/>
</dbReference>
<evidence type="ECO:0000256" key="12">
    <source>
        <dbReference type="PIRSR" id="PIRSR004803-2"/>
    </source>
</evidence>
<keyword evidence="2 10" id="KW-0963">Cytoplasm</keyword>
<dbReference type="InterPro" id="IPR042173">
    <property type="entry name" value="RNase_J_2"/>
</dbReference>
<dbReference type="GO" id="GO:0004521">
    <property type="term" value="F:RNA endonuclease activity"/>
    <property type="evidence" value="ECO:0007669"/>
    <property type="project" value="UniProtKB-UniRule"/>
</dbReference>
<evidence type="ECO:0000256" key="5">
    <source>
        <dbReference type="ARBA" id="ARBA00022759"/>
    </source>
</evidence>
<evidence type="ECO:0000256" key="3">
    <source>
        <dbReference type="ARBA" id="ARBA00022722"/>
    </source>
</evidence>
<dbReference type="Pfam" id="PF07521">
    <property type="entry name" value="RMMBL"/>
    <property type="match status" value="1"/>
</dbReference>